<dbReference type="InterPro" id="IPR050708">
    <property type="entry name" value="T6SS_VgrG/RHS"/>
</dbReference>
<gene>
    <name evidence="2" type="ORF">DENIS_4439</name>
</gene>
<dbReference type="Gene3D" id="2.180.10.10">
    <property type="entry name" value="RHS repeat-associated core"/>
    <property type="match status" value="1"/>
</dbReference>
<dbReference type="Proteomes" id="UP000288096">
    <property type="component" value="Unassembled WGS sequence"/>
</dbReference>
<protein>
    <recommendedName>
        <fullName evidence="1">Hint domain-containing protein</fullName>
    </recommendedName>
</protein>
<accession>A0A401G2U1</accession>
<organism evidence="2 3">
    <name type="scientific">Desulfonema ishimotonii</name>
    <dbReference type="NCBI Taxonomy" id="45657"/>
    <lineage>
        <taxon>Bacteria</taxon>
        <taxon>Pseudomonadati</taxon>
        <taxon>Thermodesulfobacteriota</taxon>
        <taxon>Desulfobacteria</taxon>
        <taxon>Desulfobacterales</taxon>
        <taxon>Desulfococcaceae</taxon>
        <taxon>Desulfonema</taxon>
    </lineage>
</organism>
<dbReference type="InterPro" id="IPR022385">
    <property type="entry name" value="Rhs_assc_core"/>
</dbReference>
<dbReference type="Gene3D" id="2.170.16.10">
    <property type="entry name" value="Hedgehog/Intein (Hint) domain"/>
    <property type="match status" value="1"/>
</dbReference>
<dbReference type="SMART" id="SM00306">
    <property type="entry name" value="HintN"/>
    <property type="match status" value="1"/>
</dbReference>
<evidence type="ECO:0000313" key="2">
    <source>
        <dbReference type="EMBL" id="GBC63445.1"/>
    </source>
</evidence>
<dbReference type="PANTHER" id="PTHR32305">
    <property type="match status" value="1"/>
</dbReference>
<keyword evidence="3" id="KW-1185">Reference proteome</keyword>
<dbReference type="EMBL" id="BEXT01000001">
    <property type="protein sequence ID" value="GBC63445.1"/>
    <property type="molecule type" value="Genomic_DNA"/>
</dbReference>
<evidence type="ECO:0000259" key="1">
    <source>
        <dbReference type="SMART" id="SM00306"/>
    </source>
</evidence>
<dbReference type="PANTHER" id="PTHR32305:SF15">
    <property type="entry name" value="PROTEIN RHSA-RELATED"/>
    <property type="match status" value="1"/>
</dbReference>
<name>A0A401G2U1_9BACT</name>
<reference evidence="3" key="1">
    <citation type="submission" date="2017-11" db="EMBL/GenBank/DDBJ databases">
        <authorList>
            <person name="Watanabe M."/>
            <person name="Kojima H."/>
        </authorList>
    </citation>
    <scope>NUCLEOTIDE SEQUENCE [LARGE SCALE GENOMIC DNA]</scope>
    <source>
        <strain evidence="3">Tokyo 01</strain>
    </source>
</reference>
<proteinExistence type="predicted"/>
<evidence type="ECO:0000313" key="3">
    <source>
        <dbReference type="Proteomes" id="UP000288096"/>
    </source>
</evidence>
<dbReference type="InterPro" id="IPR036844">
    <property type="entry name" value="Hint_dom_sf"/>
</dbReference>
<feature type="domain" description="Hint" evidence="1">
    <location>
        <begin position="453"/>
        <end position="552"/>
    </location>
</feature>
<dbReference type="SUPFAM" id="SSF51294">
    <property type="entry name" value="Hedgehog/intein (Hint) domain"/>
    <property type="match status" value="1"/>
</dbReference>
<dbReference type="GO" id="GO:0016539">
    <property type="term" value="P:intein-mediated protein splicing"/>
    <property type="evidence" value="ECO:0007669"/>
    <property type="project" value="InterPro"/>
</dbReference>
<sequence>MSQYDYKYDELGRRKSVENSGAAFAQTRHNIHTYNDRNELTGSERKAGSVGAPTAVVDAEGRLYEYDPIGNRINSAGGTGPQVTYARNAVNQYTALTGGISASPAYDEDGNMTACDGATYTWNAENRLIAAETADRKITFLYDYMGRRVRKQVYSGTPGSWNALPDETRVFVYNGWNLIRETVTGTASGETYYVWGFDLSQFMQGAGGIGGLLCSVSGGEVRRYTYDANGNVGQLVDESGVIVAHYEYDPFGNEIRADGAGAQDNPFRFSTKYLDAETGFYYYGFRYYVPKIGRWINRDPLGEEGGYNLYAFVFNNSFAYVDPFGMQGLSDYIYKIHDHSKKLGAYHLTQMRKALRTLDLAGYLLNGFNAAFYNTASVFIPENDDEMFLALVTFDMGPAMGEGLIYIARGSKGLYYKFFKKCGDDLIEVAPKELPKEVARTIPRNLSKAAGKQGCFVAGTPVRTIEGLRFIEDIEADDFVLARDTETGEFSWRKVVRTFVRDDQQIIELKLEGENGTKEKIGATVEHPFWVKDRGWIGARELLPGDEVFTSKGGWLKVTGSTWLSGKQAVYNFEVDGLHNYFVGETGAWVHNESYVKISKEASLLRTGGNDTTVNVKTKAEADKLLKEAFPDYQKVNGVGPQDTSGIRKKRSMDRFKQGGAYHKDYAIDPKTGGVRGYDSKNIHGKYPHVNIKRRDKKKVLINITGK</sequence>
<dbReference type="InterPro" id="IPR006141">
    <property type="entry name" value="Intein_N"/>
</dbReference>
<dbReference type="Pfam" id="PF07591">
    <property type="entry name" value="PT-HINT"/>
    <property type="match status" value="1"/>
</dbReference>
<dbReference type="NCBIfam" id="TIGR03696">
    <property type="entry name" value="Rhs_assc_core"/>
    <property type="match status" value="1"/>
</dbReference>
<dbReference type="NCBIfam" id="TIGR01443">
    <property type="entry name" value="intein_Cterm"/>
    <property type="match status" value="1"/>
</dbReference>
<dbReference type="CDD" id="cd00081">
    <property type="entry name" value="Hint"/>
    <property type="match status" value="1"/>
</dbReference>
<dbReference type="PRINTS" id="PR00394">
    <property type="entry name" value="RHSPROTEIN"/>
</dbReference>
<dbReference type="PROSITE" id="PS50817">
    <property type="entry name" value="INTEIN_N_TER"/>
    <property type="match status" value="1"/>
</dbReference>
<dbReference type="InterPro" id="IPR003587">
    <property type="entry name" value="Hint_dom_N"/>
</dbReference>
<dbReference type="AlphaFoldDB" id="A0A401G2U1"/>
<reference evidence="3" key="2">
    <citation type="submission" date="2019-01" db="EMBL/GenBank/DDBJ databases">
        <title>Genome sequence of Desulfonema ishimotonii strain Tokyo 01.</title>
        <authorList>
            <person name="Fukui M."/>
        </authorList>
    </citation>
    <scope>NUCLEOTIDE SEQUENCE [LARGE SCALE GENOMIC DNA]</scope>
    <source>
        <strain evidence="3">Tokyo 01</strain>
    </source>
</reference>
<comment type="caution">
    <text evidence="2">The sequence shown here is derived from an EMBL/GenBank/DDBJ whole genome shotgun (WGS) entry which is preliminary data.</text>
</comment>
<dbReference type="InterPro" id="IPR030934">
    <property type="entry name" value="Intein_C"/>
</dbReference>